<dbReference type="FunFam" id="3.30.530.20:FF:000028">
    <property type="entry name" value="Phosphatidylinositol transfer protein 5"/>
    <property type="match status" value="1"/>
</dbReference>
<feature type="domain" description="Phosphatidylinositol transfer protein N-terminal" evidence="1">
    <location>
        <begin position="257"/>
        <end position="324"/>
    </location>
</feature>
<dbReference type="GO" id="GO:0031210">
    <property type="term" value="F:phosphatidylcholine binding"/>
    <property type="evidence" value="ECO:0007669"/>
    <property type="project" value="TreeGrafter"/>
</dbReference>
<sequence length="343" mass="40628">MTVEEYNVAQLWSVAEVSKNETGGGEGIEVLVNEPFNDDNYKPSPPLYIGGKLYDQGQYTHKRFHLSNKVPLFVRLLAPRGSLEVDERAWNAYPYCRTIIENPKYMSDKFFLKIESIYVQDNVNEENIHQLPPDVLPQREVVYIDIANDDLHSPSDYDPCCDPTKFQSVKTGRGPLVGREWWKNTDMPIMCAYKLVTCEFMWWGLQGRVETMLQNQEKRIFQNFHRQLFCWMDKWYGLSMKDIREIEEKAKHELDKNTDMPIMCAYKLVTCEFMWWGLQGRVETMLQNQEKRIFQNFHRQLFCWMDKWYGLSMKDIREIEEKAKHELDKQRETGEVRGTVAGE</sequence>
<reference evidence="2 3" key="1">
    <citation type="journal article" date="2019" name="Gigascience">
        <title>Whole-genome sequence of the oriental lung fluke Paragonimus westermani.</title>
        <authorList>
            <person name="Oey H."/>
            <person name="Zakrzewski M."/>
            <person name="Narain K."/>
            <person name="Devi K.R."/>
            <person name="Agatsuma T."/>
            <person name="Nawaratna S."/>
            <person name="Gobert G.N."/>
            <person name="Jones M.K."/>
            <person name="Ragan M.A."/>
            <person name="McManus D.P."/>
            <person name="Krause L."/>
        </authorList>
    </citation>
    <scope>NUCLEOTIDE SEQUENCE [LARGE SCALE GENOMIC DNA]</scope>
    <source>
        <strain evidence="2 3">IND2009</strain>
    </source>
</reference>
<dbReference type="Gene3D" id="3.30.530.20">
    <property type="match status" value="2"/>
</dbReference>
<dbReference type="GO" id="GO:0005737">
    <property type="term" value="C:cytoplasm"/>
    <property type="evidence" value="ECO:0007669"/>
    <property type="project" value="UniProtKB-ARBA"/>
</dbReference>
<dbReference type="InterPro" id="IPR023393">
    <property type="entry name" value="START-like_dom_sf"/>
</dbReference>
<dbReference type="GO" id="GO:0071944">
    <property type="term" value="C:cell periphery"/>
    <property type="evidence" value="ECO:0007669"/>
    <property type="project" value="UniProtKB-ARBA"/>
</dbReference>
<keyword evidence="3" id="KW-1185">Reference proteome</keyword>
<dbReference type="Pfam" id="PF02121">
    <property type="entry name" value="IP_trans"/>
    <property type="match status" value="2"/>
</dbReference>
<dbReference type="PANTHER" id="PTHR10658:SF11">
    <property type="entry name" value="VIBRATOR, ISOFORM B"/>
    <property type="match status" value="1"/>
</dbReference>
<dbReference type="InterPro" id="IPR001666">
    <property type="entry name" value="PI_transfer"/>
</dbReference>
<dbReference type="InterPro" id="IPR055261">
    <property type="entry name" value="PI_transfer_N"/>
</dbReference>
<dbReference type="AlphaFoldDB" id="A0A5J4NBR3"/>
<proteinExistence type="predicted"/>
<accession>A0A5J4NBR3</accession>
<dbReference type="GO" id="GO:0008526">
    <property type="term" value="F:phosphatidylinositol transfer activity"/>
    <property type="evidence" value="ECO:0007669"/>
    <property type="project" value="TreeGrafter"/>
</dbReference>
<evidence type="ECO:0000259" key="1">
    <source>
        <dbReference type="Pfam" id="PF02121"/>
    </source>
</evidence>
<name>A0A5J4NBR3_9TREM</name>
<dbReference type="GO" id="GO:0035091">
    <property type="term" value="F:phosphatidylinositol binding"/>
    <property type="evidence" value="ECO:0007669"/>
    <property type="project" value="TreeGrafter"/>
</dbReference>
<organism evidence="2 3">
    <name type="scientific">Paragonimus westermani</name>
    <dbReference type="NCBI Taxonomy" id="34504"/>
    <lineage>
        <taxon>Eukaryota</taxon>
        <taxon>Metazoa</taxon>
        <taxon>Spiralia</taxon>
        <taxon>Lophotrochozoa</taxon>
        <taxon>Platyhelminthes</taxon>
        <taxon>Trematoda</taxon>
        <taxon>Digenea</taxon>
        <taxon>Plagiorchiida</taxon>
        <taxon>Troglotremata</taxon>
        <taxon>Troglotrematidae</taxon>
        <taxon>Paragonimus</taxon>
    </lineage>
</organism>
<dbReference type="PRINTS" id="PR00391">
    <property type="entry name" value="PITRANSFER"/>
</dbReference>
<dbReference type="SUPFAM" id="SSF55961">
    <property type="entry name" value="Bet v1-like"/>
    <property type="match status" value="2"/>
</dbReference>
<comment type="caution">
    <text evidence="2">The sequence shown here is derived from an EMBL/GenBank/DDBJ whole genome shotgun (WGS) entry which is preliminary data.</text>
</comment>
<dbReference type="Proteomes" id="UP000324629">
    <property type="component" value="Unassembled WGS sequence"/>
</dbReference>
<protein>
    <recommendedName>
        <fullName evidence="1">Phosphatidylinositol transfer protein N-terminal domain-containing protein</fullName>
    </recommendedName>
</protein>
<evidence type="ECO:0000313" key="3">
    <source>
        <dbReference type="Proteomes" id="UP000324629"/>
    </source>
</evidence>
<dbReference type="EMBL" id="QNGE01004496">
    <property type="protein sequence ID" value="KAA3672840.1"/>
    <property type="molecule type" value="Genomic_DNA"/>
</dbReference>
<gene>
    <name evidence="2" type="ORF">DEA37_0013716</name>
</gene>
<dbReference type="PANTHER" id="PTHR10658">
    <property type="entry name" value="PHOSPHATIDYLINOSITOL TRANSFER PROTEIN"/>
    <property type="match status" value="1"/>
</dbReference>
<dbReference type="GO" id="GO:0008525">
    <property type="term" value="F:phosphatidylcholine transporter activity"/>
    <property type="evidence" value="ECO:0007669"/>
    <property type="project" value="TreeGrafter"/>
</dbReference>
<evidence type="ECO:0000313" key="2">
    <source>
        <dbReference type="EMBL" id="KAA3672840.1"/>
    </source>
</evidence>
<feature type="domain" description="Phosphatidylinositol transfer protein N-terminal" evidence="1">
    <location>
        <begin position="1"/>
        <end position="251"/>
    </location>
</feature>